<dbReference type="InterPro" id="IPR003768">
    <property type="entry name" value="ScpA"/>
</dbReference>
<dbReference type="Gene3D" id="6.10.250.2410">
    <property type="match status" value="1"/>
</dbReference>
<evidence type="ECO:0000256" key="1">
    <source>
        <dbReference type="ARBA" id="ARBA00044777"/>
    </source>
</evidence>
<dbReference type="PANTHER" id="PTHR33969:SF2">
    <property type="entry name" value="SEGREGATION AND CONDENSATION PROTEIN A"/>
    <property type="match status" value="1"/>
</dbReference>
<dbReference type="Proteomes" id="UP000005730">
    <property type="component" value="Chromosome"/>
</dbReference>
<evidence type="ECO:0000313" key="2">
    <source>
        <dbReference type="EMBL" id="EHM10144.1"/>
    </source>
</evidence>
<dbReference type="OrthoDB" id="9811016at2"/>
<dbReference type="EMBL" id="CM001377">
    <property type="protein sequence ID" value="EHM10144.1"/>
    <property type="molecule type" value="Genomic_DNA"/>
</dbReference>
<proteinExistence type="predicted"/>
<dbReference type="PANTHER" id="PTHR33969">
    <property type="entry name" value="SEGREGATION AND CONDENSATION PROTEIN A"/>
    <property type="match status" value="1"/>
</dbReference>
<protein>
    <recommendedName>
        <fullName evidence="1">Segregation and condensation protein A</fullName>
    </recommendedName>
</protein>
<reference evidence="2 3" key="1">
    <citation type="submission" date="2011-10" db="EMBL/GenBank/DDBJ databases">
        <title>The Noncontiguous Finished genome of Thermanaerovibrio velox DSM 12556.</title>
        <authorList>
            <consortium name="US DOE Joint Genome Institute (JGI-PGF)"/>
            <person name="Lucas S."/>
            <person name="Copeland A."/>
            <person name="Lapidus A."/>
            <person name="Glavina del Rio T."/>
            <person name="Dalin E."/>
            <person name="Tice H."/>
            <person name="Bruce D."/>
            <person name="Goodwin L."/>
            <person name="Pitluck S."/>
            <person name="Peters L."/>
            <person name="Mikhailova N."/>
            <person name="Teshima H."/>
            <person name="Kyrpides N."/>
            <person name="Mavromatis K."/>
            <person name="Ivanova N."/>
            <person name="Markowitz V."/>
            <person name="Cheng J.-F."/>
            <person name="Hugenholtz P."/>
            <person name="Woyke T."/>
            <person name="Wu D."/>
            <person name="Spring S."/>
            <person name="Brambilla E.-M."/>
            <person name="Klenk H.-P."/>
            <person name="Eisen J.A."/>
        </authorList>
    </citation>
    <scope>NUCLEOTIDE SEQUENCE [LARGE SCALE GENOMIC DNA]</scope>
    <source>
        <strain evidence="2 3">DSM 12556</strain>
    </source>
</reference>
<name>H0US55_9BACT</name>
<dbReference type="AlphaFoldDB" id="H0US55"/>
<organism evidence="2 3">
    <name type="scientific">Thermanaerovibrio velox DSM 12556</name>
    <dbReference type="NCBI Taxonomy" id="926567"/>
    <lineage>
        <taxon>Bacteria</taxon>
        <taxon>Thermotogati</taxon>
        <taxon>Synergistota</taxon>
        <taxon>Synergistia</taxon>
        <taxon>Synergistales</taxon>
        <taxon>Synergistaceae</taxon>
        <taxon>Thermanaerovibrio</taxon>
    </lineage>
</organism>
<keyword evidence="3" id="KW-1185">Reference proteome</keyword>
<dbReference type="Pfam" id="PF02616">
    <property type="entry name" value="SMC_ScpA"/>
    <property type="match status" value="1"/>
</dbReference>
<gene>
    <name evidence="2" type="ORF">TheveDRAFT_1015</name>
</gene>
<dbReference type="HOGENOM" id="CLU_038686_0_1_0"/>
<dbReference type="eggNOG" id="COG1354">
    <property type="taxonomic scope" value="Bacteria"/>
</dbReference>
<sequence>MGCYVNLSDDGNLSVTLEGFSGPLDLLCQLVERGKLDVARISLVDLLGRYVEFLMSQEVSLREIGEFFSFASRMVLTKVRRLFPSVEPFEDDIQGVDGDMDPEGALRRSLARYRPIRKAAIWLEERQRWRERFFVRQAEEGPLLFEAGDLFALGRVWWSLLDRRDHDQDRWDDYDEEIEDAKVNEYSVEEIMGAIERRVAGGPVSLRQLIGCGAPRGMLIASILALLELCRLGRIKIIQEEPFDDIVFSTP</sequence>
<accession>H0US55</accession>
<evidence type="ECO:0000313" key="3">
    <source>
        <dbReference type="Proteomes" id="UP000005730"/>
    </source>
</evidence>
<dbReference type="STRING" id="926567.TheveDRAFT_1015"/>